<reference evidence="1 2" key="1">
    <citation type="journal article" date="2020" name="Syst. Appl. Microbiol.">
        <title>Arthrospiribacter ruber gen. nov., sp. nov., a novel bacterium isolated from Arthrospira cultures.</title>
        <authorList>
            <person name="Waleron M."/>
            <person name="Misztak A."/>
            <person name="Waleron M.M."/>
            <person name="Furmaniak M."/>
            <person name="Mrozik A."/>
            <person name="Waleron K."/>
        </authorList>
    </citation>
    <scope>NUCLEOTIDE SEQUENCE [LARGE SCALE GENOMIC DNA]</scope>
    <source>
        <strain evidence="1 2">DPMB0001</strain>
    </source>
</reference>
<proteinExistence type="predicted"/>
<dbReference type="Proteomes" id="UP000727490">
    <property type="component" value="Unassembled WGS sequence"/>
</dbReference>
<name>A0A951J2W2_9BACT</name>
<dbReference type="EMBL" id="RPHB01000011">
    <property type="protein sequence ID" value="MBW3470041.1"/>
    <property type="molecule type" value="Genomic_DNA"/>
</dbReference>
<evidence type="ECO:0000313" key="2">
    <source>
        <dbReference type="Proteomes" id="UP000727490"/>
    </source>
</evidence>
<comment type="caution">
    <text evidence="1">The sequence shown here is derived from an EMBL/GenBank/DDBJ whole genome shotgun (WGS) entry which is preliminary data.</text>
</comment>
<evidence type="ECO:0000313" key="1">
    <source>
        <dbReference type="EMBL" id="MBW3470041.1"/>
    </source>
</evidence>
<organism evidence="1 2">
    <name type="scientific">Arthrospiribacter ruber</name>
    <dbReference type="NCBI Taxonomy" id="2487934"/>
    <lineage>
        <taxon>Bacteria</taxon>
        <taxon>Pseudomonadati</taxon>
        <taxon>Bacteroidota</taxon>
        <taxon>Cytophagia</taxon>
        <taxon>Cytophagales</taxon>
        <taxon>Cyclobacteriaceae</taxon>
        <taxon>Arthrospiribacter</taxon>
    </lineage>
</organism>
<dbReference type="RefSeq" id="WP_219293587.1">
    <property type="nucleotide sequence ID" value="NZ_RPHB01000011.1"/>
</dbReference>
<protein>
    <submittedName>
        <fullName evidence="1">Uncharacterized protein</fullName>
    </submittedName>
</protein>
<gene>
    <name evidence="1" type="ORF">EGN73_19800</name>
</gene>
<dbReference type="AlphaFoldDB" id="A0A951J2W2"/>
<accession>A0A951J2W2</accession>
<keyword evidence="2" id="KW-1185">Reference proteome</keyword>
<sequence>MKKENIIIELIFQDLRYFQVLQTTGRTTYLDFSRYGMLKLILEVWEKDQELDVYDVAKTYMEFIRSVKYEPFAYFGEHLKPIALKCYEALEKRIKFLNDNPEFKYCSEVGFTRHFK</sequence>